<gene>
    <name evidence="1" type="ORF">C6N40_01875</name>
</gene>
<dbReference type="OrthoDB" id="9808744at2"/>
<evidence type="ECO:0000313" key="1">
    <source>
        <dbReference type="EMBL" id="PRH83422.1"/>
    </source>
</evidence>
<keyword evidence="2" id="KW-1185">Reference proteome</keyword>
<evidence type="ECO:0000313" key="2">
    <source>
        <dbReference type="Proteomes" id="UP000241736"/>
    </source>
</evidence>
<dbReference type="Proteomes" id="UP000241736">
    <property type="component" value="Unassembled WGS sequence"/>
</dbReference>
<protein>
    <submittedName>
        <fullName evidence="1">Growth inhibitor PemK</fullName>
    </submittedName>
</protein>
<organism evidence="1 2">
    <name type="scientific">Arenimonas caeni</name>
    <dbReference type="NCBI Taxonomy" id="2058085"/>
    <lineage>
        <taxon>Bacteria</taxon>
        <taxon>Pseudomonadati</taxon>
        <taxon>Pseudomonadota</taxon>
        <taxon>Gammaproteobacteria</taxon>
        <taxon>Lysobacterales</taxon>
        <taxon>Lysobacteraceae</taxon>
        <taxon>Arenimonas</taxon>
    </lineage>
</organism>
<name>A0A2P6MBR2_9GAMM</name>
<dbReference type="GO" id="GO:0003677">
    <property type="term" value="F:DNA binding"/>
    <property type="evidence" value="ECO:0007669"/>
    <property type="project" value="InterPro"/>
</dbReference>
<dbReference type="AlphaFoldDB" id="A0A2P6MBR2"/>
<dbReference type="EMBL" id="PVLF01000002">
    <property type="protein sequence ID" value="PRH83422.1"/>
    <property type="molecule type" value="Genomic_DNA"/>
</dbReference>
<comment type="caution">
    <text evidence="1">The sequence shown here is derived from an EMBL/GenBank/DDBJ whole genome shotgun (WGS) entry which is preliminary data.</text>
</comment>
<dbReference type="RefSeq" id="WP_106989301.1">
    <property type="nucleotide sequence ID" value="NZ_KZ679084.1"/>
</dbReference>
<dbReference type="Gene3D" id="2.30.30.110">
    <property type="match status" value="1"/>
</dbReference>
<dbReference type="SUPFAM" id="SSF50118">
    <property type="entry name" value="Cell growth inhibitor/plasmid maintenance toxic component"/>
    <property type="match status" value="1"/>
</dbReference>
<proteinExistence type="predicted"/>
<accession>A0A2P6MBR2</accession>
<dbReference type="InterPro" id="IPR003477">
    <property type="entry name" value="PemK-like"/>
</dbReference>
<reference evidence="1 2" key="1">
    <citation type="submission" date="2018-03" db="EMBL/GenBank/DDBJ databases">
        <title>Arenimonas caeni sp. nov., isolated from activated sludge.</title>
        <authorList>
            <person name="Liu H."/>
        </authorList>
    </citation>
    <scope>NUCLEOTIDE SEQUENCE [LARGE SCALE GENOMIC DNA]</scope>
    <source>
        <strain evidence="2">z29</strain>
    </source>
</reference>
<dbReference type="InterPro" id="IPR011067">
    <property type="entry name" value="Plasmid_toxin/cell-grow_inhib"/>
</dbReference>
<dbReference type="Pfam" id="PF02452">
    <property type="entry name" value="PemK_toxin"/>
    <property type="match status" value="1"/>
</dbReference>
<sequence length="119" mass="13388">MVSRWVPDRRDIIWINFDPQAGREMKSRHPMLVLSPRAFNDKTSLVIGLPMSSQAYNETNPFAIRLDGDGGPGYIITNQPKSLDWRVRGASAHPWQQVPEDVFESACEGLNQIIAICHG</sequence>